<keyword evidence="1" id="KW-0732">Signal</keyword>
<organism evidence="2 3">
    <name type="scientific">Ophiocordyceps polyrhachis-furcata BCC 54312</name>
    <dbReference type="NCBI Taxonomy" id="1330021"/>
    <lineage>
        <taxon>Eukaryota</taxon>
        <taxon>Fungi</taxon>
        <taxon>Dikarya</taxon>
        <taxon>Ascomycota</taxon>
        <taxon>Pezizomycotina</taxon>
        <taxon>Sordariomycetes</taxon>
        <taxon>Hypocreomycetidae</taxon>
        <taxon>Hypocreales</taxon>
        <taxon>Ophiocordycipitaceae</taxon>
        <taxon>Ophiocordyceps</taxon>
    </lineage>
</organism>
<protein>
    <submittedName>
        <fullName evidence="2">Uncharacterized protein</fullName>
    </submittedName>
</protein>
<feature type="signal peptide" evidence="1">
    <location>
        <begin position="1"/>
        <end position="23"/>
    </location>
</feature>
<dbReference type="AlphaFoldDB" id="A0A367L1V5"/>
<name>A0A367L1V5_9HYPO</name>
<proteinExistence type="predicted"/>
<evidence type="ECO:0000313" key="2">
    <source>
        <dbReference type="EMBL" id="RCI08202.1"/>
    </source>
</evidence>
<evidence type="ECO:0000313" key="3">
    <source>
        <dbReference type="Proteomes" id="UP000253664"/>
    </source>
</evidence>
<evidence type="ECO:0000256" key="1">
    <source>
        <dbReference type="SAM" id="SignalP"/>
    </source>
</evidence>
<accession>A0A367L1V5</accession>
<comment type="caution">
    <text evidence="2">The sequence shown here is derived from an EMBL/GenBank/DDBJ whole genome shotgun (WGS) entry which is preliminary data.</text>
</comment>
<reference evidence="2 3" key="1">
    <citation type="journal article" date="2015" name="BMC Genomics">
        <title>Insights from the genome of Ophiocordyceps polyrhachis-furcata to pathogenicity and host specificity in insect fungi.</title>
        <authorList>
            <person name="Wichadakul D."/>
            <person name="Kobmoo N."/>
            <person name="Ingsriswang S."/>
            <person name="Tangphatsornruang S."/>
            <person name="Chantasingh D."/>
            <person name="Luangsa-ard J.J."/>
            <person name="Eurwilaichitr L."/>
        </authorList>
    </citation>
    <scope>NUCLEOTIDE SEQUENCE [LARGE SCALE GENOMIC DNA]</scope>
    <source>
        <strain evidence="2 3">BCC 54312</strain>
    </source>
</reference>
<dbReference type="EMBL" id="LKCN02000021">
    <property type="protein sequence ID" value="RCI08202.1"/>
    <property type="molecule type" value="Genomic_DNA"/>
</dbReference>
<feature type="chain" id="PRO_5016875405" evidence="1">
    <location>
        <begin position="24"/>
        <end position="263"/>
    </location>
</feature>
<sequence>MPAFSQQALNINIVLLFLAVADETTNHSMRRGIANWAEPSVPSSASEHSACLDAPLPAKPGIYRLASPQTSIQTQRLTRELKVPFLRTSHVQLERLLQVVPQASHVAVSRRPSAAHFPKSLTRFPRPLFVDDLFWPRAVASASTSFRFFFFSPTFVTWSRSSQVQVFQQLGILKFGAKNGLDRPALTEPVEHSPVVRQYSPRGKFDSYPRTLIPRSSQGNQRSLALHAYTVSATAASRDATAQRSLLLAQAQESCVQGHAVEA</sequence>
<gene>
    <name evidence="2" type="ORF">L249_6340</name>
</gene>
<dbReference type="OrthoDB" id="10676300at2759"/>
<keyword evidence="3" id="KW-1185">Reference proteome</keyword>
<dbReference type="Proteomes" id="UP000253664">
    <property type="component" value="Unassembled WGS sequence"/>
</dbReference>